<dbReference type="Gene3D" id="3.40.50.10810">
    <property type="entry name" value="Tandem AAA-ATPase domain"/>
    <property type="match status" value="2"/>
</dbReference>
<dbReference type="PANTHER" id="PTHR45766">
    <property type="entry name" value="DNA ANNEALING HELICASE AND ENDONUCLEASE ZRANB3 FAMILY MEMBER"/>
    <property type="match status" value="1"/>
</dbReference>
<sequence length="1078" mass="118211">MPVATGNSVTFPASPGIGRVAAIDGGRVRVDFFESAAEPVIGSVWVAANDVRRVPLGEQTRVFFRDRHGRWRAGRIVGGGPDTYFVRVPNLRLDVEIPEDRLRVRWERVPHDPLQVLLSGANETPRFRDAREPVRRLLLAERAATASATGIMSAGVRMHAHQISAALRIIRDPVQRYLLADEVGMGKTIQAGMVMRQVLIDAPGRRIGIIVPDALVAQWQAELRDKFYLDDFPTVDAESPVQVLGHGEPERWSGFDGVDLLVVDEAHLLARTPGPDASPYRELAAVAHAAPRVLMLSATPFSRGAVTHLALLHLLDPQLFRWKDQESFERLLETRHALALAVFGLDEEPDVDNPDLLQLQLDEIREQLPEDETLRSAIQRAMDVYGPPGTPPDTVDEEALRLAVAAVRTHVSETYRLHHRVIRNRRHMVDMQRLDDEGLLTPFEFTGRTRPKVVRLDTDEVQVGAKAMADWVAGCAAAILDDGLDATLYGPVAGLLFSRLGGSVDDLCAVLEHRVSGTTTPGLLSAEEAVHAAAPTLQIEAEVLADLRAVRGADGLDALAAAIAKRSKAPAKAIVFCGRGSLAGDLADRIPVGEGMVKHVHAHLGSQVEAEREQATAAWLADGGVLVVDETGDVGRNFQEADLAFHIRIPGNPNALEQRIGRLDRYGNQRAAQQFVVADDDRDGISTAWLTLLVNGFGIFDASTSAFQEVADKLAGDVWTALLTDGVEALLERSEPIKAALLREKRRINELDALEASFNGQSDGEEMARAIAAYEEDSAGIENAYRKLIEGDEGYRFVGNHKRDGSISFERDYQDKPLLSDRLLARLISVENARTGFFDRWSVTPARRLFRRGNPFIDGLELLLDLDDRGQAVAMWRLDSRWPGDPLAFFGFDFLIEADLEPILTILDGQAQVEPIARRRADAAFPPQHQRVWVPVSTREPVAETRQVGYLNQPFVKGRDVNLNLERIPALHTLVGGEQYLAPIAEECFAVARTHVDRVADVVATSRRAAARVSRETEMLLAQSRARARAAGLVADPAALEAEVAMSRAIQAGVSDPLIRLSGVSCMVASAQSWADYV</sequence>
<name>D2PYT4_KRIFD</name>
<keyword evidence="8" id="KW-1185">Reference proteome</keyword>
<dbReference type="CDD" id="cd18793">
    <property type="entry name" value="SF2_C_SNF"/>
    <property type="match status" value="1"/>
</dbReference>
<dbReference type="CDD" id="cd18011">
    <property type="entry name" value="DEXDc_RapA"/>
    <property type="match status" value="1"/>
</dbReference>
<dbReference type="eggNOG" id="COG0553">
    <property type="taxonomic scope" value="Bacteria"/>
</dbReference>
<evidence type="ECO:0000259" key="5">
    <source>
        <dbReference type="PROSITE" id="PS51192"/>
    </source>
</evidence>
<organism evidence="7 8">
    <name type="scientific">Kribbella flavida (strain DSM 17836 / JCM 10339 / NBRC 14399)</name>
    <dbReference type="NCBI Taxonomy" id="479435"/>
    <lineage>
        <taxon>Bacteria</taxon>
        <taxon>Bacillati</taxon>
        <taxon>Actinomycetota</taxon>
        <taxon>Actinomycetes</taxon>
        <taxon>Propionibacteriales</taxon>
        <taxon>Kribbellaceae</taxon>
        <taxon>Kribbella</taxon>
    </lineage>
</organism>
<dbReference type="Gene3D" id="3.40.50.300">
    <property type="entry name" value="P-loop containing nucleotide triphosphate hydrolases"/>
    <property type="match status" value="1"/>
</dbReference>
<dbReference type="InterPro" id="IPR057342">
    <property type="entry name" value="DEXDc_RapA"/>
</dbReference>
<dbReference type="InterPro" id="IPR001650">
    <property type="entry name" value="Helicase_C-like"/>
</dbReference>
<dbReference type="PROSITE" id="PS51192">
    <property type="entry name" value="HELICASE_ATP_BIND_1"/>
    <property type="match status" value="1"/>
</dbReference>
<evidence type="ECO:0000256" key="2">
    <source>
        <dbReference type="ARBA" id="ARBA00022801"/>
    </source>
</evidence>
<dbReference type="GO" id="GO:0016787">
    <property type="term" value="F:hydrolase activity"/>
    <property type="evidence" value="ECO:0007669"/>
    <property type="project" value="UniProtKB-KW"/>
</dbReference>
<evidence type="ECO:0000313" key="8">
    <source>
        <dbReference type="Proteomes" id="UP000007967"/>
    </source>
</evidence>
<evidence type="ECO:0000256" key="4">
    <source>
        <dbReference type="ARBA" id="ARBA00022840"/>
    </source>
</evidence>
<keyword evidence="3" id="KW-0347">Helicase</keyword>
<dbReference type="SUPFAM" id="SSF52540">
    <property type="entry name" value="P-loop containing nucleoside triphosphate hydrolases"/>
    <property type="match status" value="2"/>
</dbReference>
<dbReference type="PANTHER" id="PTHR45766:SF6">
    <property type="entry name" value="SWI_SNF-RELATED MATRIX-ASSOCIATED ACTIN-DEPENDENT REGULATOR OF CHROMATIN SUBFAMILY A-LIKE PROTEIN 1"/>
    <property type="match status" value="1"/>
</dbReference>
<keyword evidence="2" id="KW-0378">Hydrolase</keyword>
<dbReference type="SMART" id="SM00487">
    <property type="entry name" value="DEXDc"/>
    <property type="match status" value="1"/>
</dbReference>
<dbReference type="HOGENOM" id="CLU_009591_0_0_11"/>
<keyword evidence="1" id="KW-0547">Nucleotide-binding</keyword>
<reference evidence="7 8" key="2">
    <citation type="journal article" date="2010" name="Stand. Genomic Sci.">
        <title>Complete genome sequence of Kribbella flavida type strain (IFO 14399).</title>
        <authorList>
            <person name="Pukall R."/>
            <person name="Lapidus A."/>
            <person name="Glavina Del Rio T."/>
            <person name="Copeland A."/>
            <person name="Tice H."/>
            <person name="Cheng J.-F."/>
            <person name="Lucas S."/>
            <person name="Chen F."/>
            <person name="Nolan M."/>
            <person name="LaButti K."/>
            <person name="Pati A."/>
            <person name="Ivanova N."/>
            <person name="Mavrommatis K."/>
            <person name="Mikhailova N."/>
            <person name="Pitluck S."/>
            <person name="Bruce D."/>
            <person name="Goodwin L."/>
            <person name="Land M."/>
            <person name="Hauser L."/>
            <person name="Chang Y.-J."/>
            <person name="Jeffries C.D."/>
            <person name="Chen A."/>
            <person name="Palaniappan K."/>
            <person name="Chain P."/>
            <person name="Rohde M."/>
            <person name="Goeker M."/>
            <person name="Bristow J."/>
            <person name="Eisen J.A."/>
            <person name="Markowitz V."/>
            <person name="Hugenholtz P."/>
            <person name="Kyrpides N.C."/>
            <person name="Klenk H.-P."/>
            <person name="Brettin T."/>
        </authorList>
    </citation>
    <scope>NUCLEOTIDE SEQUENCE [LARGE SCALE GENOMIC DNA]</scope>
    <source>
        <strain evidence="8">DSM 17836 / JCM 10339 / NBRC 14399</strain>
    </source>
</reference>
<dbReference type="EMBL" id="CP001736">
    <property type="protein sequence ID" value="ADB29930.1"/>
    <property type="molecule type" value="Genomic_DNA"/>
</dbReference>
<accession>D2PYT4</accession>
<gene>
    <name evidence="7" type="ordered locus">Kfla_0817</name>
</gene>
<reference evidence="8" key="1">
    <citation type="submission" date="2009-09" db="EMBL/GenBank/DDBJ databases">
        <title>The complete genome of Kribbella flavida DSM 17836.</title>
        <authorList>
            <consortium name="US DOE Joint Genome Institute (JGI-PGF)"/>
            <person name="Lucas S."/>
            <person name="Copeland A."/>
            <person name="Lapidus A."/>
            <person name="Glavina del Rio T."/>
            <person name="Dalin E."/>
            <person name="Tice H."/>
            <person name="Bruce D."/>
            <person name="Goodwin L."/>
            <person name="Pitluck S."/>
            <person name="Kyrpides N."/>
            <person name="Mavromatis K."/>
            <person name="Ivanova N."/>
            <person name="Saunders E."/>
            <person name="Brettin T."/>
            <person name="Detter J.C."/>
            <person name="Han C."/>
            <person name="Larimer F."/>
            <person name="Land M."/>
            <person name="Hauser L."/>
            <person name="Markowitz V."/>
            <person name="Cheng J.-F."/>
            <person name="Hugenholtz P."/>
            <person name="Woyke T."/>
            <person name="Wu D."/>
            <person name="Pukall R."/>
            <person name="Klenk H.-P."/>
            <person name="Eisen J.A."/>
        </authorList>
    </citation>
    <scope>NUCLEOTIDE SEQUENCE [LARGE SCALE GENOMIC DNA]</scope>
    <source>
        <strain evidence="8">DSM 17836 / JCM 10339 / NBRC 14399</strain>
    </source>
</reference>
<dbReference type="InterPro" id="IPR027417">
    <property type="entry name" value="P-loop_NTPase"/>
</dbReference>
<evidence type="ECO:0000256" key="3">
    <source>
        <dbReference type="ARBA" id="ARBA00022806"/>
    </source>
</evidence>
<dbReference type="STRING" id="479435.Kfla_0817"/>
<feature type="domain" description="Helicase C-terminal" evidence="6">
    <location>
        <begin position="555"/>
        <end position="715"/>
    </location>
</feature>
<dbReference type="InterPro" id="IPR049730">
    <property type="entry name" value="SNF2/RAD54-like_C"/>
</dbReference>
<dbReference type="InterPro" id="IPR038718">
    <property type="entry name" value="SNF2-like_sf"/>
</dbReference>
<keyword evidence="4" id="KW-0067">ATP-binding</keyword>
<protein>
    <submittedName>
        <fullName evidence="7">Type III restriction protein res subunit</fullName>
    </submittedName>
</protein>
<dbReference type="KEGG" id="kfl:Kfla_0817"/>
<dbReference type="Pfam" id="PF00271">
    <property type="entry name" value="Helicase_C"/>
    <property type="match status" value="1"/>
</dbReference>
<dbReference type="NCBIfam" id="NF041062">
    <property type="entry name" value="DpdE"/>
    <property type="match status" value="1"/>
</dbReference>
<dbReference type="PROSITE" id="PS51194">
    <property type="entry name" value="HELICASE_CTER"/>
    <property type="match status" value="1"/>
</dbReference>
<dbReference type="AlphaFoldDB" id="D2PYT4"/>
<dbReference type="Proteomes" id="UP000007967">
    <property type="component" value="Chromosome"/>
</dbReference>
<feature type="domain" description="Helicase ATP-binding" evidence="5">
    <location>
        <begin position="168"/>
        <end position="318"/>
    </location>
</feature>
<evidence type="ECO:0000313" key="7">
    <source>
        <dbReference type="EMBL" id="ADB29930.1"/>
    </source>
</evidence>
<evidence type="ECO:0000259" key="6">
    <source>
        <dbReference type="PROSITE" id="PS51194"/>
    </source>
</evidence>
<evidence type="ECO:0000256" key="1">
    <source>
        <dbReference type="ARBA" id="ARBA00022741"/>
    </source>
</evidence>
<dbReference type="InterPro" id="IPR014001">
    <property type="entry name" value="Helicase_ATP-bd"/>
</dbReference>
<proteinExistence type="predicted"/>